<keyword evidence="2" id="KW-0805">Transcription regulation</keyword>
<feature type="compositionally biased region" description="Low complexity" evidence="5">
    <location>
        <begin position="19"/>
        <end position="34"/>
    </location>
</feature>
<evidence type="ECO:0000256" key="1">
    <source>
        <dbReference type="ARBA" id="ARBA00009053"/>
    </source>
</evidence>
<dbReference type="GO" id="GO:0000978">
    <property type="term" value="F:RNA polymerase II cis-regulatory region sequence-specific DNA binding"/>
    <property type="evidence" value="ECO:0007669"/>
    <property type="project" value="TreeGrafter"/>
</dbReference>
<dbReference type="Gene3D" id="1.10.20.10">
    <property type="entry name" value="Histone, subunit A"/>
    <property type="match status" value="1"/>
</dbReference>
<dbReference type="PANTHER" id="PTHR11064">
    <property type="entry name" value="CCAAT-BINDING TRANSCRIPTION FACTOR-RELATED"/>
    <property type="match status" value="1"/>
</dbReference>
<dbReference type="GO" id="GO:0046982">
    <property type="term" value="F:protein heterodimerization activity"/>
    <property type="evidence" value="ECO:0007669"/>
    <property type="project" value="InterPro"/>
</dbReference>
<dbReference type="PANTHER" id="PTHR11064:SF9">
    <property type="entry name" value="NUCLEAR TRANSCRIPTION FACTOR Y SUBUNIT BETA"/>
    <property type="match status" value="1"/>
</dbReference>
<feature type="compositionally biased region" description="Acidic residues" evidence="5">
    <location>
        <begin position="151"/>
        <end position="171"/>
    </location>
</feature>
<dbReference type="InterPro" id="IPR027113">
    <property type="entry name" value="Transc_fact_NFYB/HAP3"/>
</dbReference>
<evidence type="ECO:0000313" key="7">
    <source>
        <dbReference type="EMBL" id="MBW0508902.1"/>
    </source>
</evidence>
<feature type="region of interest" description="Disordered" evidence="5">
    <location>
        <begin position="1"/>
        <end position="34"/>
    </location>
</feature>
<feature type="region of interest" description="Disordered" evidence="5">
    <location>
        <begin position="115"/>
        <end position="171"/>
    </location>
</feature>
<dbReference type="GO" id="GO:0016602">
    <property type="term" value="C:CCAAT-binding factor complex"/>
    <property type="evidence" value="ECO:0007669"/>
    <property type="project" value="InterPro"/>
</dbReference>
<dbReference type="SUPFAM" id="SSF47113">
    <property type="entry name" value="Histone-fold"/>
    <property type="match status" value="1"/>
</dbReference>
<dbReference type="Pfam" id="PF00808">
    <property type="entry name" value="CBFD_NFYB_HMF"/>
    <property type="match status" value="1"/>
</dbReference>
<dbReference type="Proteomes" id="UP000765509">
    <property type="component" value="Unassembled WGS sequence"/>
</dbReference>
<evidence type="ECO:0000256" key="5">
    <source>
        <dbReference type="SAM" id="MobiDB-lite"/>
    </source>
</evidence>
<dbReference type="OrthoDB" id="386949at2759"/>
<name>A0A9Q3HLT1_9BASI</name>
<evidence type="ECO:0000313" key="8">
    <source>
        <dbReference type="Proteomes" id="UP000765509"/>
    </source>
</evidence>
<keyword evidence="3" id="KW-0238">DNA-binding</keyword>
<organism evidence="7 8">
    <name type="scientific">Austropuccinia psidii MF-1</name>
    <dbReference type="NCBI Taxonomy" id="1389203"/>
    <lineage>
        <taxon>Eukaryota</taxon>
        <taxon>Fungi</taxon>
        <taxon>Dikarya</taxon>
        <taxon>Basidiomycota</taxon>
        <taxon>Pucciniomycotina</taxon>
        <taxon>Pucciniomycetes</taxon>
        <taxon>Pucciniales</taxon>
        <taxon>Sphaerophragmiaceae</taxon>
        <taxon>Austropuccinia</taxon>
    </lineage>
</organism>
<keyword evidence="8" id="KW-1185">Reference proteome</keyword>
<reference evidence="7" key="1">
    <citation type="submission" date="2021-03" db="EMBL/GenBank/DDBJ databases">
        <title>Draft genome sequence of rust myrtle Austropuccinia psidii MF-1, a brazilian biotype.</title>
        <authorList>
            <person name="Quecine M.C."/>
            <person name="Pachon D.M.R."/>
            <person name="Bonatelli M.L."/>
            <person name="Correr F.H."/>
            <person name="Franceschini L.M."/>
            <person name="Leite T.F."/>
            <person name="Margarido G.R.A."/>
            <person name="Almeida C.A."/>
            <person name="Ferrarezi J.A."/>
            <person name="Labate C.A."/>
        </authorList>
    </citation>
    <scope>NUCLEOTIDE SEQUENCE</scope>
    <source>
        <strain evidence="7">MF-1</strain>
    </source>
</reference>
<evidence type="ECO:0000259" key="6">
    <source>
        <dbReference type="Pfam" id="PF00808"/>
    </source>
</evidence>
<proteinExistence type="inferred from homology"/>
<dbReference type="AlphaFoldDB" id="A0A9Q3HLT1"/>
<evidence type="ECO:0000256" key="4">
    <source>
        <dbReference type="ARBA" id="ARBA00023163"/>
    </source>
</evidence>
<comment type="similarity">
    <text evidence="1">Belongs to the NFYB/HAP3 subunit family.</text>
</comment>
<evidence type="ECO:0000256" key="3">
    <source>
        <dbReference type="ARBA" id="ARBA00023125"/>
    </source>
</evidence>
<gene>
    <name evidence="7" type="ORF">O181_048617</name>
</gene>
<evidence type="ECO:0000256" key="2">
    <source>
        <dbReference type="ARBA" id="ARBA00023015"/>
    </source>
</evidence>
<dbReference type="InterPro" id="IPR009072">
    <property type="entry name" value="Histone-fold"/>
</dbReference>
<comment type="caution">
    <text evidence="7">The sequence shown here is derived from an EMBL/GenBank/DDBJ whole genome shotgun (WGS) entry which is preliminary data.</text>
</comment>
<feature type="domain" description="Transcription factor CBF/NF-Y/archaeal histone" evidence="6">
    <location>
        <begin position="52"/>
        <end position="87"/>
    </location>
</feature>
<dbReference type="EMBL" id="AVOT02020608">
    <property type="protein sequence ID" value="MBW0508902.1"/>
    <property type="molecule type" value="Genomic_DNA"/>
</dbReference>
<dbReference type="GO" id="GO:0001228">
    <property type="term" value="F:DNA-binding transcription activator activity, RNA polymerase II-specific"/>
    <property type="evidence" value="ECO:0007669"/>
    <property type="project" value="InterPro"/>
</dbReference>
<keyword evidence="4" id="KW-0804">Transcription</keyword>
<protein>
    <recommendedName>
        <fullName evidence="6">Transcription factor CBF/NF-Y/archaeal histone domain-containing protein</fullName>
    </recommendedName>
</protein>
<accession>A0A9Q3HLT1</accession>
<dbReference type="InterPro" id="IPR003958">
    <property type="entry name" value="CBFA_NFYB_domain"/>
</dbReference>
<sequence>MDSALFPTDPSLSVIAPHPQATVSTTPATSSARPAPIKDAELDTFNPQHLLLPLSNVAKLMKASLPPDAKISNASKVLVQCCVSEFAVRQLGFEGYYDALKIYLAKYRTVAIETGKRQRRHRPDDDQSDVEDIKPSKRRRLERPEFSISPIEEEEFEQEHDEEIVQEDDEL</sequence>